<dbReference type="InterPro" id="IPR039422">
    <property type="entry name" value="MarR/SlyA-like"/>
</dbReference>
<accession>A0ABW2PK85</accession>
<organism evidence="2 3">
    <name type="scientific">Sphaerisporangium rhizosphaerae</name>
    <dbReference type="NCBI Taxonomy" id="2269375"/>
    <lineage>
        <taxon>Bacteria</taxon>
        <taxon>Bacillati</taxon>
        <taxon>Actinomycetota</taxon>
        <taxon>Actinomycetes</taxon>
        <taxon>Streptosporangiales</taxon>
        <taxon>Streptosporangiaceae</taxon>
        <taxon>Sphaerisporangium</taxon>
    </lineage>
</organism>
<dbReference type="Pfam" id="PF12802">
    <property type="entry name" value="MarR_2"/>
    <property type="match status" value="1"/>
</dbReference>
<dbReference type="RefSeq" id="WP_354846694.1">
    <property type="nucleotide sequence ID" value="NZ_JBHTCG010000041.1"/>
</dbReference>
<dbReference type="PROSITE" id="PS50995">
    <property type="entry name" value="HTH_MARR_2"/>
    <property type="match status" value="1"/>
</dbReference>
<dbReference type="SMART" id="SM00347">
    <property type="entry name" value="HTH_MARR"/>
    <property type="match status" value="1"/>
</dbReference>
<dbReference type="EMBL" id="JBHTCG010000041">
    <property type="protein sequence ID" value="MFC7387616.1"/>
    <property type="molecule type" value="Genomic_DNA"/>
</dbReference>
<dbReference type="InterPro" id="IPR000835">
    <property type="entry name" value="HTH_MarR-typ"/>
</dbReference>
<evidence type="ECO:0000313" key="2">
    <source>
        <dbReference type="EMBL" id="MFC7387616.1"/>
    </source>
</evidence>
<dbReference type="Proteomes" id="UP001596496">
    <property type="component" value="Unassembled WGS sequence"/>
</dbReference>
<reference evidence="3" key="1">
    <citation type="journal article" date="2019" name="Int. J. Syst. Evol. Microbiol.">
        <title>The Global Catalogue of Microorganisms (GCM) 10K type strain sequencing project: providing services to taxonomists for standard genome sequencing and annotation.</title>
        <authorList>
            <consortium name="The Broad Institute Genomics Platform"/>
            <consortium name="The Broad Institute Genome Sequencing Center for Infectious Disease"/>
            <person name="Wu L."/>
            <person name="Ma J."/>
        </authorList>
    </citation>
    <scope>NUCLEOTIDE SEQUENCE [LARGE SCALE GENOMIC DNA]</scope>
    <source>
        <strain evidence="3">CECT 7649</strain>
    </source>
</reference>
<dbReference type="InterPro" id="IPR036390">
    <property type="entry name" value="WH_DNA-bd_sf"/>
</dbReference>
<gene>
    <name evidence="2" type="ORF">ACFQSB_35800</name>
</gene>
<dbReference type="PANTHER" id="PTHR33164:SF99">
    <property type="entry name" value="MARR FAMILY REGULATORY PROTEIN"/>
    <property type="match status" value="1"/>
</dbReference>
<dbReference type="PANTHER" id="PTHR33164">
    <property type="entry name" value="TRANSCRIPTIONAL REGULATOR, MARR FAMILY"/>
    <property type="match status" value="1"/>
</dbReference>
<feature type="domain" description="HTH marR-type" evidence="1">
    <location>
        <begin position="11"/>
        <end position="146"/>
    </location>
</feature>
<protein>
    <submittedName>
        <fullName evidence="2">MarR family winged helix-turn-helix transcriptional regulator</fullName>
    </submittedName>
</protein>
<evidence type="ECO:0000259" key="1">
    <source>
        <dbReference type="PROSITE" id="PS50995"/>
    </source>
</evidence>
<sequence>MTREGWLDEREQLMWRAFGDMRHRLDAAIERRLTEAGLSTADFELLLPLMEAPDRRLRARELRLKIDWDRSRLSHQLRRMEKRGLLAREDCPGDARGTIIRLTEEGAGAIAAAVPGYVEVVRGLFIDLLTPEETLMLTSLSHRVLARIAGEALGPGKSVYLTTIDHSLAAQDGSAGPV</sequence>
<keyword evidence="3" id="KW-1185">Reference proteome</keyword>
<dbReference type="Gene3D" id="1.10.10.10">
    <property type="entry name" value="Winged helix-like DNA-binding domain superfamily/Winged helix DNA-binding domain"/>
    <property type="match status" value="1"/>
</dbReference>
<evidence type="ECO:0000313" key="3">
    <source>
        <dbReference type="Proteomes" id="UP001596496"/>
    </source>
</evidence>
<name>A0ABW2PK85_9ACTN</name>
<dbReference type="SUPFAM" id="SSF46785">
    <property type="entry name" value="Winged helix' DNA-binding domain"/>
    <property type="match status" value="1"/>
</dbReference>
<dbReference type="InterPro" id="IPR036388">
    <property type="entry name" value="WH-like_DNA-bd_sf"/>
</dbReference>
<dbReference type="PRINTS" id="PR00598">
    <property type="entry name" value="HTHMARR"/>
</dbReference>
<proteinExistence type="predicted"/>
<comment type="caution">
    <text evidence="2">The sequence shown here is derived from an EMBL/GenBank/DDBJ whole genome shotgun (WGS) entry which is preliminary data.</text>
</comment>